<dbReference type="EMBL" id="BKCJ010007164">
    <property type="protein sequence ID" value="GEU75849.1"/>
    <property type="molecule type" value="Genomic_DNA"/>
</dbReference>
<feature type="region of interest" description="Disordered" evidence="1">
    <location>
        <begin position="213"/>
        <end position="235"/>
    </location>
</feature>
<feature type="domain" description="Retrovirus-related Pol polyprotein from transposon TNT 1-94-like beta-barrel" evidence="2">
    <location>
        <begin position="266"/>
        <end position="339"/>
    </location>
</feature>
<name>A0A6L2MR59_TANCI</name>
<feature type="region of interest" description="Disordered" evidence="1">
    <location>
        <begin position="92"/>
        <end position="113"/>
    </location>
</feature>
<evidence type="ECO:0000313" key="3">
    <source>
        <dbReference type="EMBL" id="GEU75849.1"/>
    </source>
</evidence>
<dbReference type="AlphaFoldDB" id="A0A6L2MR59"/>
<comment type="caution">
    <text evidence="3">The sequence shown here is derived from an EMBL/GenBank/DDBJ whole genome shotgun (WGS) entry which is preliminary data.</text>
</comment>
<feature type="region of interest" description="Disordered" evidence="1">
    <location>
        <begin position="126"/>
        <end position="146"/>
    </location>
</feature>
<proteinExistence type="predicted"/>
<evidence type="ECO:0000256" key="1">
    <source>
        <dbReference type="SAM" id="MobiDB-lite"/>
    </source>
</evidence>
<evidence type="ECO:0000259" key="2">
    <source>
        <dbReference type="Pfam" id="PF22936"/>
    </source>
</evidence>
<accession>A0A6L2MR59</accession>
<sequence>MQWIMVEGGCLVRLGSTLVKGKGHFARECRSPKDSRRNGVAEPQRRIVRVKTSTSNDLVSQCDGMRSYDWSYQAEEEPANFSLMAFSSLSSSSDTELSPTKPAQDLSHPNRPIAPIIENWPVETSIPAATPTSASPKSASSGKRRNRKACFVCKSVDHLIKDCDYHAKKMAQPSPRNYAHRGTHKQYASLTHLNPPKHMVTQPRHAHPIVTKSKSPIRRHITRSQSPKTSNSPPRVTAIQAPVVSAAQGMQGKWGNLQYALKDKGVIDSGCSWHMTENMSYLSDFKELNGRYVTSGGNPKGGKISRKGKIKTCKLDFDDVYFVNELKFNLFSVSQMCDKKNSVLFTDTKCLVLSPDVRLPDKSQVLLRVPGENNVYNVNLKNIVPSGDLTYLFAKATIYESVTPPNWVAAEY</sequence>
<protein>
    <submittedName>
        <fullName evidence="3">Ribonuclease H-like domain-containing protein</fullName>
    </submittedName>
</protein>
<feature type="compositionally biased region" description="Low complexity" evidence="1">
    <location>
        <begin position="126"/>
        <end position="141"/>
    </location>
</feature>
<reference evidence="3" key="1">
    <citation type="journal article" date="2019" name="Sci. Rep.">
        <title>Draft genome of Tanacetum cinerariifolium, the natural source of mosquito coil.</title>
        <authorList>
            <person name="Yamashiro T."/>
            <person name="Shiraishi A."/>
            <person name="Satake H."/>
            <person name="Nakayama K."/>
        </authorList>
    </citation>
    <scope>NUCLEOTIDE SEQUENCE</scope>
</reference>
<gene>
    <name evidence="3" type="ORF">Tci_047827</name>
</gene>
<dbReference type="Pfam" id="PF22936">
    <property type="entry name" value="Pol_BBD"/>
    <property type="match status" value="1"/>
</dbReference>
<dbReference type="InterPro" id="IPR054722">
    <property type="entry name" value="PolX-like_BBD"/>
</dbReference>
<feature type="compositionally biased region" description="Polar residues" evidence="1">
    <location>
        <begin position="223"/>
        <end position="234"/>
    </location>
</feature>
<organism evidence="3">
    <name type="scientific">Tanacetum cinerariifolium</name>
    <name type="common">Dalmatian daisy</name>
    <name type="synonym">Chrysanthemum cinerariifolium</name>
    <dbReference type="NCBI Taxonomy" id="118510"/>
    <lineage>
        <taxon>Eukaryota</taxon>
        <taxon>Viridiplantae</taxon>
        <taxon>Streptophyta</taxon>
        <taxon>Embryophyta</taxon>
        <taxon>Tracheophyta</taxon>
        <taxon>Spermatophyta</taxon>
        <taxon>Magnoliopsida</taxon>
        <taxon>eudicotyledons</taxon>
        <taxon>Gunneridae</taxon>
        <taxon>Pentapetalae</taxon>
        <taxon>asterids</taxon>
        <taxon>campanulids</taxon>
        <taxon>Asterales</taxon>
        <taxon>Asteraceae</taxon>
        <taxon>Asteroideae</taxon>
        <taxon>Anthemideae</taxon>
        <taxon>Anthemidinae</taxon>
        <taxon>Tanacetum</taxon>
    </lineage>
</organism>